<gene>
    <name evidence="1" type="ORF">COX35_02475</name>
</gene>
<reference evidence="1 2" key="1">
    <citation type="submission" date="2017-09" db="EMBL/GenBank/DDBJ databases">
        <title>Depth-based differentiation of microbial function through sediment-hosted aquifers and enrichment of novel symbionts in the deep terrestrial subsurface.</title>
        <authorList>
            <person name="Probst A.J."/>
            <person name="Ladd B."/>
            <person name="Jarett J.K."/>
            <person name="Geller-Mcgrath D.E."/>
            <person name="Sieber C.M."/>
            <person name="Emerson J.B."/>
            <person name="Anantharaman K."/>
            <person name="Thomas B.C."/>
            <person name="Malmstrom R."/>
            <person name="Stieglmeier M."/>
            <person name="Klingl A."/>
            <person name="Woyke T."/>
            <person name="Ryan C.M."/>
            <person name="Banfield J.F."/>
        </authorList>
    </citation>
    <scope>NUCLEOTIDE SEQUENCE [LARGE SCALE GENOMIC DNA]</scope>
    <source>
        <strain evidence="1">CG23_combo_of_CG06-09_8_20_14_all_37_18</strain>
    </source>
</reference>
<evidence type="ECO:0000313" key="1">
    <source>
        <dbReference type="EMBL" id="PIP24122.1"/>
    </source>
</evidence>
<organism evidence="1 2">
    <name type="scientific">Candidatus Nealsonbacteria bacterium CG23_combo_of_CG06-09_8_20_14_all_37_18</name>
    <dbReference type="NCBI Taxonomy" id="1974720"/>
    <lineage>
        <taxon>Bacteria</taxon>
        <taxon>Candidatus Nealsoniibacteriota</taxon>
    </lineage>
</organism>
<evidence type="ECO:0000313" key="2">
    <source>
        <dbReference type="Proteomes" id="UP000229952"/>
    </source>
</evidence>
<comment type="caution">
    <text evidence="1">The sequence shown here is derived from an EMBL/GenBank/DDBJ whole genome shotgun (WGS) entry which is preliminary data.</text>
</comment>
<dbReference type="AlphaFoldDB" id="A0A2G9YY25"/>
<name>A0A2G9YY25_9BACT</name>
<dbReference type="EMBL" id="PCRQ01000067">
    <property type="protein sequence ID" value="PIP24122.1"/>
    <property type="molecule type" value="Genomic_DNA"/>
</dbReference>
<dbReference type="Proteomes" id="UP000229952">
    <property type="component" value="Unassembled WGS sequence"/>
</dbReference>
<protein>
    <submittedName>
        <fullName evidence="1">Uncharacterized protein</fullName>
    </submittedName>
</protein>
<sequence length="85" mass="8935">MIFPPSTAFLANLSGCQLKIPSALPFSINDNISANFVRPGSLAVFASQSEATISSFSLAANSRNSASCDSMERTCRSSSSIDLRA</sequence>
<proteinExistence type="predicted"/>
<accession>A0A2G9YY25</accession>